<evidence type="ECO:0000256" key="3">
    <source>
        <dbReference type="ARBA" id="ARBA00012239"/>
    </source>
</evidence>
<evidence type="ECO:0000256" key="8">
    <source>
        <dbReference type="RuleBase" id="RU004506"/>
    </source>
</evidence>
<dbReference type="CDD" id="cd06453">
    <property type="entry name" value="SufS_like"/>
    <property type="match status" value="1"/>
</dbReference>
<dbReference type="NCBIfam" id="TIGR01979">
    <property type="entry name" value="sufS"/>
    <property type="match status" value="1"/>
</dbReference>
<evidence type="ECO:0000256" key="1">
    <source>
        <dbReference type="ARBA" id="ARBA00001933"/>
    </source>
</evidence>
<dbReference type="Gene3D" id="3.90.1150.10">
    <property type="entry name" value="Aspartate Aminotransferase, domain 1"/>
    <property type="match status" value="1"/>
</dbReference>
<sequence>MYDVNKIRKDFPFLNQTINNKPIVFFDTGASAQKPQCVIDAVAKAYTFNYANVHRGVYSLSQEASDSYENVRLKVQKFINAESSNEIVITKGTTEAVNLLASSIGHSMVSAGDEIIITEMEHHANFVPWQMLCEDNGLTFKVAKVKDNGELDVDSLLSLVTEKTKVLAITLCSNVLGTINPVKEIIKKVKTIVPNIISVVDGAQAVIHSKVDVQDLDCDFFVFSSHKLYGPTGVGVLYGKYDLLKKLPPYNFGGDMVEDVTISKTTFALPPYKFEAGTPDIVGTIGFGQAIDYVNSIGMGNIAKHEQKLLEYATAELKKIEGLHIIGEAKHKAGVITFVIDGCNAGDIGELLAIKGICVRTGKHCAHPLLYRMGVTSTTRMSFGMYNTFEEVDLFIKALQKVISQLK</sequence>
<reference evidence="10 11" key="1">
    <citation type="submission" date="2014-10" db="EMBL/GenBank/DDBJ databases">
        <title>Whole genome sequence of Francisella endociliophora strain FSC1006, isolated from a laboratory culture of the marine ciliate Euplotes raikovi.</title>
        <authorList>
            <person name="Granberg M."/>
            <person name="Backman S."/>
            <person name="Lundmark E."/>
            <person name="Nilsson E."/>
            <person name="Karlsson E."/>
            <person name="Thelaus J."/>
            <person name="Ohrman C."/>
            <person name="Larkeryd A."/>
            <person name="Stenberg P."/>
        </authorList>
    </citation>
    <scope>NUCLEOTIDE SEQUENCE [LARGE SCALE GENOMIC DNA]</scope>
    <source>
        <strain evidence="10 11">FSC1006</strain>
    </source>
</reference>
<evidence type="ECO:0000256" key="4">
    <source>
        <dbReference type="ARBA" id="ARBA00022679"/>
    </source>
</evidence>
<name>A0A097ERG8_9GAMM</name>
<dbReference type="InterPro" id="IPR015421">
    <property type="entry name" value="PyrdxlP-dep_Trfase_major"/>
</dbReference>
<dbReference type="EMBL" id="CP009574">
    <property type="protein sequence ID" value="AIT10154.1"/>
    <property type="molecule type" value="Genomic_DNA"/>
</dbReference>
<dbReference type="STRING" id="1547445.LO80_09340"/>
<dbReference type="Proteomes" id="UP000029672">
    <property type="component" value="Chromosome"/>
</dbReference>
<evidence type="ECO:0000313" key="11">
    <source>
        <dbReference type="Proteomes" id="UP000029672"/>
    </source>
</evidence>
<feature type="domain" description="Aminotransferase class V" evidence="9">
    <location>
        <begin position="24"/>
        <end position="395"/>
    </location>
</feature>
<dbReference type="KEGG" id="frf:LO80_09340"/>
<dbReference type="GO" id="GO:0006534">
    <property type="term" value="P:cysteine metabolic process"/>
    <property type="evidence" value="ECO:0007669"/>
    <property type="project" value="UniProtKB-UniRule"/>
</dbReference>
<gene>
    <name evidence="10" type="ORF">LO80_09340</name>
</gene>
<dbReference type="Gene3D" id="3.40.640.10">
    <property type="entry name" value="Type I PLP-dependent aspartate aminotransferase-like (Major domain)"/>
    <property type="match status" value="1"/>
</dbReference>
<dbReference type="eggNOG" id="COG0520">
    <property type="taxonomic scope" value="Bacteria"/>
</dbReference>
<organism evidence="10 11">
    <name type="scientific">Candidatus Francisella endociliophora</name>
    <dbReference type="NCBI Taxonomy" id="653937"/>
    <lineage>
        <taxon>Bacteria</taxon>
        <taxon>Pseudomonadati</taxon>
        <taxon>Pseudomonadota</taxon>
        <taxon>Gammaproteobacteria</taxon>
        <taxon>Thiotrichales</taxon>
        <taxon>Francisellaceae</taxon>
        <taxon>Francisella</taxon>
    </lineage>
</organism>
<evidence type="ECO:0000259" key="9">
    <source>
        <dbReference type="Pfam" id="PF00266"/>
    </source>
</evidence>
<evidence type="ECO:0000256" key="5">
    <source>
        <dbReference type="ARBA" id="ARBA00022898"/>
    </source>
</evidence>
<proteinExistence type="inferred from homology"/>
<dbReference type="PANTHER" id="PTHR43586">
    <property type="entry name" value="CYSTEINE DESULFURASE"/>
    <property type="match status" value="1"/>
</dbReference>
<dbReference type="RefSeq" id="WP_040010528.1">
    <property type="nucleotide sequence ID" value="NZ_CP009574.1"/>
</dbReference>
<dbReference type="GO" id="GO:0031071">
    <property type="term" value="F:cysteine desulfurase activity"/>
    <property type="evidence" value="ECO:0007669"/>
    <property type="project" value="UniProtKB-UniRule"/>
</dbReference>
<dbReference type="InterPro" id="IPR020578">
    <property type="entry name" value="Aminotrans_V_PyrdxlP_BS"/>
</dbReference>
<keyword evidence="5 8" id="KW-0663">Pyridoxal phosphate</keyword>
<dbReference type="InterPro" id="IPR000192">
    <property type="entry name" value="Aminotrans_V_dom"/>
</dbReference>
<comment type="cofactor">
    <cofactor evidence="1 7">
        <name>pyridoxal 5'-phosphate</name>
        <dbReference type="ChEBI" id="CHEBI:597326"/>
    </cofactor>
</comment>
<comment type="catalytic activity">
    <reaction evidence="6 8">
        <text>(sulfur carrier)-H + L-cysteine = (sulfur carrier)-SH + L-alanine</text>
        <dbReference type="Rhea" id="RHEA:43892"/>
        <dbReference type="Rhea" id="RHEA-COMP:14737"/>
        <dbReference type="Rhea" id="RHEA-COMP:14739"/>
        <dbReference type="ChEBI" id="CHEBI:29917"/>
        <dbReference type="ChEBI" id="CHEBI:35235"/>
        <dbReference type="ChEBI" id="CHEBI:57972"/>
        <dbReference type="ChEBI" id="CHEBI:64428"/>
        <dbReference type="EC" id="2.8.1.7"/>
    </reaction>
</comment>
<dbReference type="EC" id="2.8.1.7" evidence="3 8"/>
<dbReference type="InterPro" id="IPR015424">
    <property type="entry name" value="PyrdxlP-dep_Trfase"/>
</dbReference>
<dbReference type="PANTHER" id="PTHR43586:SF8">
    <property type="entry name" value="CYSTEINE DESULFURASE 1, CHLOROPLASTIC"/>
    <property type="match status" value="1"/>
</dbReference>
<keyword evidence="4 8" id="KW-0808">Transferase</keyword>
<dbReference type="HOGENOM" id="CLU_003433_2_5_6"/>
<evidence type="ECO:0000256" key="7">
    <source>
        <dbReference type="RuleBase" id="RU004504"/>
    </source>
</evidence>
<dbReference type="Pfam" id="PF00266">
    <property type="entry name" value="Aminotran_5"/>
    <property type="match status" value="1"/>
</dbReference>
<dbReference type="AlphaFoldDB" id="A0A097ERG8"/>
<protein>
    <recommendedName>
        <fullName evidence="3 8">Cysteine desulfurase</fullName>
        <ecNumber evidence="3 8">2.8.1.7</ecNumber>
    </recommendedName>
</protein>
<accession>A0A097ERG8</accession>
<evidence type="ECO:0000313" key="10">
    <source>
        <dbReference type="EMBL" id="AIT10154.1"/>
    </source>
</evidence>
<dbReference type="PROSITE" id="PS00595">
    <property type="entry name" value="AA_TRANSFER_CLASS_5"/>
    <property type="match status" value="1"/>
</dbReference>
<keyword evidence="11" id="KW-1185">Reference proteome</keyword>
<dbReference type="GO" id="GO:0030170">
    <property type="term" value="F:pyridoxal phosphate binding"/>
    <property type="evidence" value="ECO:0007669"/>
    <property type="project" value="UniProtKB-UniRule"/>
</dbReference>
<evidence type="ECO:0000256" key="2">
    <source>
        <dbReference type="ARBA" id="ARBA00010447"/>
    </source>
</evidence>
<comment type="function">
    <text evidence="8">Catalyzes the removal of elemental sulfur and selenium atoms from L-cysteine, L-cystine, L-selenocysteine, and L-selenocystine to produce L-alanine.</text>
</comment>
<evidence type="ECO:0000256" key="6">
    <source>
        <dbReference type="ARBA" id="ARBA00050776"/>
    </source>
</evidence>
<dbReference type="OrthoDB" id="9808002at2"/>
<comment type="similarity">
    <text evidence="2 8">Belongs to the class-V pyridoxal-phosphate-dependent aminotransferase family. Csd subfamily.</text>
</comment>
<dbReference type="SUPFAM" id="SSF53383">
    <property type="entry name" value="PLP-dependent transferases"/>
    <property type="match status" value="1"/>
</dbReference>
<dbReference type="InterPro" id="IPR015422">
    <property type="entry name" value="PyrdxlP-dep_Trfase_small"/>
</dbReference>
<dbReference type="InterPro" id="IPR010970">
    <property type="entry name" value="Cys_dSase_SufS"/>
</dbReference>